<dbReference type="Pfam" id="PF07786">
    <property type="entry name" value="HGSNAT_cat"/>
    <property type="match status" value="1"/>
</dbReference>
<keyword evidence="3" id="KW-0614">Plasmid</keyword>
<feature type="transmembrane region" description="Helical" evidence="1">
    <location>
        <begin position="181"/>
        <end position="199"/>
    </location>
</feature>
<organism evidence="3 4">
    <name type="scientific">Roseibium alexandrii (strain DSM 17067 / NCIMB 14079 / DFL-11)</name>
    <name type="common">Labrenzia alexandrii</name>
    <dbReference type="NCBI Taxonomy" id="244592"/>
    <lineage>
        <taxon>Bacteria</taxon>
        <taxon>Pseudomonadati</taxon>
        <taxon>Pseudomonadota</taxon>
        <taxon>Alphaproteobacteria</taxon>
        <taxon>Hyphomicrobiales</taxon>
        <taxon>Stappiaceae</taxon>
        <taxon>Roseibium</taxon>
    </lineage>
</organism>
<evidence type="ECO:0000259" key="2">
    <source>
        <dbReference type="Pfam" id="PF07786"/>
    </source>
</evidence>
<proteinExistence type="predicted"/>
<sequence length="250" mass="27592">MISSGNDHESLSNQRILLIDTVRGVAIFGVVLFHFVWDLEFSGLIDGIAFHPVWLAFGRLLAGTFMFLVGVSLVLAHGKGLKLNRFVTRVAMIGAAAISISFVTWIAFPQTYIFFGILHAIAVSSLLGVLFLNLPALVSLISGAGLLILPQFLKLELFNTRWLAWIGVSSSPPPSNDFVPILPWAGLTLIGVFLAKIFYKKSGDSRSFPDLHNTKLTRILSWMGRNSLLIYLVHQPLLLVIILPVARMLR</sequence>
<geneLocation type="plasmid" evidence="4">
    <name>pladfl_1</name>
</geneLocation>
<evidence type="ECO:0000256" key="1">
    <source>
        <dbReference type="SAM" id="Phobius"/>
    </source>
</evidence>
<dbReference type="Proteomes" id="UP000004703">
    <property type="component" value="Plasmid pLADFL_1"/>
</dbReference>
<protein>
    <submittedName>
        <fullName evidence="3">Putative membrane protein</fullName>
    </submittedName>
</protein>
<feature type="transmembrane region" description="Helical" evidence="1">
    <location>
        <begin position="112"/>
        <end position="132"/>
    </location>
</feature>
<evidence type="ECO:0000313" key="4">
    <source>
        <dbReference type="Proteomes" id="UP000004703"/>
    </source>
</evidence>
<feature type="transmembrane region" description="Helical" evidence="1">
    <location>
        <begin position="86"/>
        <end position="106"/>
    </location>
</feature>
<keyword evidence="1" id="KW-1133">Transmembrane helix</keyword>
<gene>
    <name evidence="3" type="ORF">SADFL11_57</name>
</gene>
<dbReference type="InterPro" id="IPR012429">
    <property type="entry name" value="HGSNAT_cat"/>
</dbReference>
<accession>A0A5E8H7Z5</accession>
<dbReference type="EMBL" id="ACCU02000005">
    <property type="protein sequence ID" value="EEE48163.1"/>
    <property type="molecule type" value="Genomic_DNA"/>
</dbReference>
<feature type="transmembrane region" description="Helical" evidence="1">
    <location>
        <begin position="16"/>
        <end position="37"/>
    </location>
</feature>
<reference evidence="3 4" key="2">
    <citation type="submission" date="2013-04" db="EMBL/GenBank/DDBJ databases">
        <authorList>
            <person name="Fiebig A."/>
            <person name="Pradella S."/>
            <person name="Wagner-Doebler I."/>
        </authorList>
    </citation>
    <scope>NUCLEOTIDE SEQUENCE [LARGE SCALE GENOMIC DNA]</scope>
    <source>
        <strain evidence="4">DSM 17067 / NCIMB 14079 / DFL-11</strain>
        <plasmid evidence="4">pladfl_1</plasmid>
    </source>
</reference>
<feature type="domain" description="Heparan-alpha-glucosaminide N-acetyltransferase catalytic" evidence="2">
    <location>
        <begin position="15"/>
        <end position="236"/>
    </location>
</feature>
<dbReference type="AlphaFoldDB" id="A0A5E8H7Z5"/>
<keyword evidence="1" id="KW-0812">Transmembrane</keyword>
<feature type="transmembrane region" description="Helical" evidence="1">
    <location>
        <begin position="49"/>
        <end position="74"/>
    </location>
</feature>
<comment type="caution">
    <text evidence="3">The sequence shown here is derived from an EMBL/GenBank/DDBJ whole genome shotgun (WGS) entry which is preliminary data.</text>
</comment>
<name>A0A5E8H7Z5_ROSAD</name>
<evidence type="ECO:0000313" key="3">
    <source>
        <dbReference type="EMBL" id="EEE48163.1"/>
    </source>
</evidence>
<keyword evidence="1" id="KW-0472">Membrane</keyword>
<feature type="transmembrane region" description="Helical" evidence="1">
    <location>
        <begin position="228"/>
        <end position="249"/>
    </location>
</feature>
<reference evidence="3 4" key="1">
    <citation type="submission" date="2008-01" db="EMBL/GenBank/DDBJ databases">
        <authorList>
            <person name="Wagner-Dobler I."/>
            <person name="Ferriera S."/>
            <person name="Johnson J."/>
            <person name="Kravitz S."/>
            <person name="Beeson K."/>
            <person name="Sutton G."/>
            <person name="Rogers Y.-H."/>
            <person name="Friedman R."/>
            <person name="Frazier M."/>
            <person name="Venter J.C."/>
        </authorList>
    </citation>
    <scope>NUCLEOTIDE SEQUENCE [LARGE SCALE GENOMIC DNA]</scope>
    <source>
        <strain evidence="4">DSM 17067 / NCIMB 14079 / DFL-11</strain>
        <plasmid evidence="4">pladfl_1</plasmid>
    </source>
</reference>
<feature type="transmembrane region" description="Helical" evidence="1">
    <location>
        <begin position="137"/>
        <end position="153"/>
    </location>
</feature>